<proteinExistence type="predicted"/>
<gene>
    <name evidence="2" type="ORF">PGLA2088_LOCUS36626</name>
</gene>
<dbReference type="EMBL" id="CAJNNW010032202">
    <property type="protein sequence ID" value="CAE8711708.1"/>
    <property type="molecule type" value="Genomic_DNA"/>
</dbReference>
<feature type="non-terminal residue" evidence="2">
    <location>
        <position position="157"/>
    </location>
</feature>
<dbReference type="SUPFAM" id="SSF81324">
    <property type="entry name" value="Voltage-gated potassium channels"/>
    <property type="match status" value="1"/>
</dbReference>
<dbReference type="PANTHER" id="PTHR47823:SF9">
    <property type="entry name" value="CHROMOSOME UNDETERMINED SCAFFOLD_10, WHOLE GENOME SHOTGUN SEQUENCE"/>
    <property type="match status" value="1"/>
</dbReference>
<name>A0A813KVV2_POLGL</name>
<protein>
    <recommendedName>
        <fullName evidence="4">Potassium channel domain-containing protein</fullName>
    </recommendedName>
</protein>
<evidence type="ECO:0000256" key="1">
    <source>
        <dbReference type="SAM" id="Phobius"/>
    </source>
</evidence>
<feature type="transmembrane region" description="Helical" evidence="1">
    <location>
        <begin position="18"/>
        <end position="36"/>
    </location>
</feature>
<keyword evidence="1" id="KW-0472">Membrane</keyword>
<dbReference type="Gene3D" id="1.10.287.70">
    <property type="match status" value="1"/>
</dbReference>
<dbReference type="AlphaFoldDB" id="A0A813KVV2"/>
<dbReference type="Proteomes" id="UP000626109">
    <property type="component" value="Unassembled WGS sequence"/>
</dbReference>
<feature type="non-terminal residue" evidence="2">
    <location>
        <position position="1"/>
    </location>
</feature>
<reference evidence="2" key="1">
    <citation type="submission" date="2021-02" db="EMBL/GenBank/DDBJ databases">
        <authorList>
            <person name="Dougan E. K."/>
            <person name="Rhodes N."/>
            <person name="Thang M."/>
            <person name="Chan C."/>
        </authorList>
    </citation>
    <scope>NUCLEOTIDE SEQUENCE</scope>
</reference>
<dbReference type="PANTHER" id="PTHR47823">
    <property type="entry name" value="ION_TRANS DOMAIN-CONTAINING PROTEIN"/>
    <property type="match status" value="1"/>
</dbReference>
<comment type="caution">
    <text evidence="2">The sequence shown here is derived from an EMBL/GenBank/DDBJ whole genome shotgun (WGS) entry which is preliminary data.</text>
</comment>
<sequence length="157" mass="17330">VFSTVGFGDITPMTTVEMVYVCFTLMVGTMFHSYIIGRAMGILTNSDQAEVRMQQHITLVNAFVDHAGLSEDTAGKLRSWIRFTLRRQPANGLNRDDMSKMLMEMPATLLKHLPADFFGGRLIQNRFLTQLDGDSNLGIVVAQSSTGRASLTSLIAL</sequence>
<keyword evidence="1" id="KW-0812">Transmembrane</keyword>
<keyword evidence="1" id="KW-1133">Transmembrane helix</keyword>
<organism evidence="2 3">
    <name type="scientific">Polarella glacialis</name>
    <name type="common">Dinoflagellate</name>
    <dbReference type="NCBI Taxonomy" id="89957"/>
    <lineage>
        <taxon>Eukaryota</taxon>
        <taxon>Sar</taxon>
        <taxon>Alveolata</taxon>
        <taxon>Dinophyceae</taxon>
        <taxon>Suessiales</taxon>
        <taxon>Suessiaceae</taxon>
        <taxon>Polarella</taxon>
    </lineage>
</organism>
<evidence type="ECO:0000313" key="2">
    <source>
        <dbReference type="EMBL" id="CAE8711708.1"/>
    </source>
</evidence>
<evidence type="ECO:0008006" key="4">
    <source>
        <dbReference type="Google" id="ProtNLM"/>
    </source>
</evidence>
<evidence type="ECO:0000313" key="3">
    <source>
        <dbReference type="Proteomes" id="UP000626109"/>
    </source>
</evidence>
<accession>A0A813KVV2</accession>